<protein>
    <submittedName>
        <fullName evidence="1">Uncharacterized protein</fullName>
    </submittedName>
</protein>
<dbReference type="EMBL" id="GBXM01077320">
    <property type="protein sequence ID" value="JAH31257.1"/>
    <property type="molecule type" value="Transcribed_RNA"/>
</dbReference>
<dbReference type="AlphaFoldDB" id="A0A0E9RR33"/>
<reference evidence="1" key="2">
    <citation type="journal article" date="2015" name="Fish Shellfish Immunol.">
        <title>Early steps in the European eel (Anguilla anguilla)-Vibrio vulnificus interaction in the gills: Role of the RtxA13 toxin.</title>
        <authorList>
            <person name="Callol A."/>
            <person name="Pajuelo D."/>
            <person name="Ebbesson L."/>
            <person name="Teles M."/>
            <person name="MacKenzie S."/>
            <person name="Amaro C."/>
        </authorList>
    </citation>
    <scope>NUCLEOTIDE SEQUENCE</scope>
</reference>
<reference evidence="1" key="1">
    <citation type="submission" date="2014-11" db="EMBL/GenBank/DDBJ databases">
        <authorList>
            <person name="Amaro Gonzalez C."/>
        </authorList>
    </citation>
    <scope>NUCLEOTIDE SEQUENCE</scope>
</reference>
<accession>A0A0E9RR33</accession>
<organism evidence="1">
    <name type="scientific">Anguilla anguilla</name>
    <name type="common">European freshwater eel</name>
    <name type="synonym">Muraena anguilla</name>
    <dbReference type="NCBI Taxonomy" id="7936"/>
    <lineage>
        <taxon>Eukaryota</taxon>
        <taxon>Metazoa</taxon>
        <taxon>Chordata</taxon>
        <taxon>Craniata</taxon>
        <taxon>Vertebrata</taxon>
        <taxon>Euteleostomi</taxon>
        <taxon>Actinopterygii</taxon>
        <taxon>Neopterygii</taxon>
        <taxon>Teleostei</taxon>
        <taxon>Anguilliformes</taxon>
        <taxon>Anguillidae</taxon>
        <taxon>Anguilla</taxon>
    </lineage>
</organism>
<evidence type="ECO:0000313" key="1">
    <source>
        <dbReference type="EMBL" id="JAH31257.1"/>
    </source>
</evidence>
<name>A0A0E9RR33_ANGAN</name>
<sequence>MRYSCTICPMKTSQFPNSTVNMTNTVSVG</sequence>
<proteinExistence type="predicted"/>